<proteinExistence type="predicted"/>
<reference evidence="2" key="1">
    <citation type="submission" date="2022-04" db="EMBL/GenBank/DDBJ databases">
        <title>Roseomonas acroporae sp. nov., isolated from coral Acropora digitifera.</title>
        <authorList>
            <person name="Sun H."/>
        </authorList>
    </citation>
    <scope>NUCLEOTIDE SEQUENCE</scope>
    <source>
        <strain evidence="2">NAR14</strain>
    </source>
</reference>
<name>A0A9X1YID2_9PROT</name>
<dbReference type="Proteomes" id="UP001139516">
    <property type="component" value="Unassembled WGS sequence"/>
</dbReference>
<keyword evidence="3" id="KW-1185">Reference proteome</keyword>
<evidence type="ECO:0000256" key="1">
    <source>
        <dbReference type="SAM" id="MobiDB-lite"/>
    </source>
</evidence>
<comment type="caution">
    <text evidence="2">The sequence shown here is derived from an EMBL/GenBank/DDBJ whole genome shotgun (WGS) entry which is preliminary data.</text>
</comment>
<dbReference type="AlphaFoldDB" id="A0A9X1YID2"/>
<organism evidence="2 3">
    <name type="scientific">Roseomonas acroporae</name>
    <dbReference type="NCBI Taxonomy" id="2937791"/>
    <lineage>
        <taxon>Bacteria</taxon>
        <taxon>Pseudomonadati</taxon>
        <taxon>Pseudomonadota</taxon>
        <taxon>Alphaproteobacteria</taxon>
        <taxon>Acetobacterales</taxon>
        <taxon>Roseomonadaceae</taxon>
        <taxon>Roseomonas</taxon>
    </lineage>
</organism>
<protein>
    <recommendedName>
        <fullName evidence="4">AlpA family transcriptional regulator</fullName>
    </recommendedName>
</protein>
<evidence type="ECO:0000313" key="2">
    <source>
        <dbReference type="EMBL" id="MCK8786751.1"/>
    </source>
</evidence>
<feature type="region of interest" description="Disordered" evidence="1">
    <location>
        <begin position="1"/>
        <end position="24"/>
    </location>
</feature>
<evidence type="ECO:0000313" key="3">
    <source>
        <dbReference type="Proteomes" id="UP001139516"/>
    </source>
</evidence>
<gene>
    <name evidence="2" type="ORF">M0638_20475</name>
</gene>
<sequence length="97" mass="10701">MPKPSLPASAPHPTPASDDPLLTAREGAAEVRLSLPAFWRGVRDGRFPAPVYPAARAPRWVRSELRAAVMRTRMLPTEAVAARRAKKQHRVTHEMSA</sequence>
<dbReference type="RefSeq" id="WP_248668865.1">
    <property type="nucleotide sequence ID" value="NZ_JALPRX010000095.1"/>
</dbReference>
<feature type="compositionally biased region" description="Pro residues" evidence="1">
    <location>
        <begin position="1"/>
        <end position="14"/>
    </location>
</feature>
<dbReference type="EMBL" id="JALPRX010000095">
    <property type="protein sequence ID" value="MCK8786751.1"/>
    <property type="molecule type" value="Genomic_DNA"/>
</dbReference>
<evidence type="ECO:0008006" key="4">
    <source>
        <dbReference type="Google" id="ProtNLM"/>
    </source>
</evidence>
<accession>A0A9X1YID2</accession>